<dbReference type="RefSeq" id="WP_192912044.1">
    <property type="nucleotide sequence ID" value="NZ_CP062789.1"/>
</dbReference>
<reference evidence="1 2" key="1">
    <citation type="submission" date="2020-10" db="EMBL/GenBank/DDBJ databases">
        <title>Janibacter indicus TT2 genome sequence.</title>
        <authorList>
            <person name="Lee K."/>
            <person name="Ganzorig M."/>
        </authorList>
    </citation>
    <scope>NUCLEOTIDE SEQUENCE [LARGE SCALE GENOMIC DNA]</scope>
    <source>
        <strain evidence="1 2">TT2</strain>
    </source>
</reference>
<proteinExistence type="predicted"/>
<sequence>MADVTEPTFDLVSHVRRHLIETLRLIDEMEQSIGPLVDPAEAGTGDE</sequence>
<evidence type="ECO:0000313" key="1">
    <source>
        <dbReference type="EMBL" id="QOK24215.1"/>
    </source>
</evidence>
<name>A0A7L9J5D3_9MICO</name>
<dbReference type="EMBL" id="CP062789">
    <property type="protein sequence ID" value="QOK24215.1"/>
    <property type="molecule type" value="Genomic_DNA"/>
</dbReference>
<dbReference type="Proteomes" id="UP000593998">
    <property type="component" value="Chromosome"/>
</dbReference>
<accession>A0A7L9J5D3</accession>
<organism evidence="1 2">
    <name type="scientific">Janibacter indicus</name>
    <dbReference type="NCBI Taxonomy" id="857417"/>
    <lineage>
        <taxon>Bacteria</taxon>
        <taxon>Bacillati</taxon>
        <taxon>Actinomycetota</taxon>
        <taxon>Actinomycetes</taxon>
        <taxon>Micrococcales</taxon>
        <taxon>Intrasporangiaceae</taxon>
        <taxon>Janibacter</taxon>
    </lineage>
</organism>
<gene>
    <name evidence="1" type="ORF">IGS73_07605</name>
</gene>
<protein>
    <submittedName>
        <fullName evidence="1">Uncharacterized protein</fullName>
    </submittedName>
</protein>
<evidence type="ECO:0000313" key="2">
    <source>
        <dbReference type="Proteomes" id="UP000593998"/>
    </source>
</evidence>
<dbReference type="AlphaFoldDB" id="A0A7L9J5D3"/>